<organism evidence="3 4">
    <name type="scientific">Carnegiea gigantea</name>
    <dbReference type="NCBI Taxonomy" id="171969"/>
    <lineage>
        <taxon>Eukaryota</taxon>
        <taxon>Viridiplantae</taxon>
        <taxon>Streptophyta</taxon>
        <taxon>Embryophyta</taxon>
        <taxon>Tracheophyta</taxon>
        <taxon>Spermatophyta</taxon>
        <taxon>Magnoliopsida</taxon>
        <taxon>eudicotyledons</taxon>
        <taxon>Gunneridae</taxon>
        <taxon>Pentapetalae</taxon>
        <taxon>Caryophyllales</taxon>
        <taxon>Cactineae</taxon>
        <taxon>Cactaceae</taxon>
        <taxon>Cactoideae</taxon>
        <taxon>Echinocereeae</taxon>
        <taxon>Carnegiea</taxon>
    </lineage>
</organism>
<reference evidence="3" key="1">
    <citation type="submission" date="2022-04" db="EMBL/GenBank/DDBJ databases">
        <title>Carnegiea gigantea Genome sequencing and assembly v2.</title>
        <authorList>
            <person name="Copetti D."/>
            <person name="Sanderson M.J."/>
            <person name="Burquez A."/>
            <person name="Wojciechowski M.F."/>
        </authorList>
    </citation>
    <scope>NUCLEOTIDE SEQUENCE</scope>
    <source>
        <strain evidence="3">SGP5-SGP5p</strain>
        <tissue evidence="3">Aerial part</tissue>
    </source>
</reference>
<sequence length="417" mass="43679">MGAALNKGLKLLLEILVRLSPSSSLHSATSLPQKCRSLLTAASPLSPVMDGSDVEDASTPTTPHRVSSQLVLSSLGLPTSIMAASTPVISFAFPLPPPLPLSSVLVGSLVSVSVLASVLSSVFSHWVSGVPIVPSTHHGLLSTAAPFAAPFLVPSPLPVSALDPAIIGEVWHALQKRMTSAKCTKSGFRLSGGGRGRGAGHEQARVVVAAHIASSFAIASAQAATSAQAEENPSAQQTTSVQSGPVSIPGLTNEQVQRLMSLIELPKNGYETLSCELPWMIDSDASKCKTDEEGCASRPQPLEQSDGLEGRGSPAAPQPNSASSLVQVPLAQDVSMNSEAGRDPQANAEPKRAQRSRKPPAHLDSYFQILISMVEVGFKILKLGRAIQINSEDINTNLRIWILLLTNEAINLAAMVD</sequence>
<feature type="compositionally biased region" description="Polar residues" evidence="1">
    <location>
        <begin position="231"/>
        <end position="249"/>
    </location>
</feature>
<accession>A0A9Q1GM70</accession>
<proteinExistence type="predicted"/>
<gene>
    <name evidence="3" type="ORF">Cgig2_008550</name>
</gene>
<evidence type="ECO:0000313" key="4">
    <source>
        <dbReference type="Proteomes" id="UP001153076"/>
    </source>
</evidence>
<name>A0A9Q1GM70_9CARY</name>
<feature type="chain" id="PRO_5040484478" evidence="2">
    <location>
        <begin position="25"/>
        <end position="417"/>
    </location>
</feature>
<dbReference type="EMBL" id="JAKOGI010002569">
    <property type="protein sequence ID" value="KAJ8421734.1"/>
    <property type="molecule type" value="Genomic_DNA"/>
</dbReference>
<evidence type="ECO:0000256" key="2">
    <source>
        <dbReference type="SAM" id="SignalP"/>
    </source>
</evidence>
<evidence type="ECO:0000313" key="3">
    <source>
        <dbReference type="EMBL" id="KAJ8421734.1"/>
    </source>
</evidence>
<feature type="compositionally biased region" description="Low complexity" evidence="1">
    <location>
        <begin position="313"/>
        <end position="323"/>
    </location>
</feature>
<keyword evidence="4" id="KW-1185">Reference proteome</keyword>
<feature type="region of interest" description="Disordered" evidence="1">
    <location>
        <begin position="227"/>
        <end position="249"/>
    </location>
</feature>
<protein>
    <submittedName>
        <fullName evidence="3">Uncharacterized protein</fullName>
    </submittedName>
</protein>
<comment type="caution">
    <text evidence="3">The sequence shown here is derived from an EMBL/GenBank/DDBJ whole genome shotgun (WGS) entry which is preliminary data.</text>
</comment>
<dbReference type="Proteomes" id="UP001153076">
    <property type="component" value="Unassembled WGS sequence"/>
</dbReference>
<dbReference type="AlphaFoldDB" id="A0A9Q1GM70"/>
<evidence type="ECO:0000256" key="1">
    <source>
        <dbReference type="SAM" id="MobiDB-lite"/>
    </source>
</evidence>
<feature type="signal peptide" evidence="2">
    <location>
        <begin position="1"/>
        <end position="24"/>
    </location>
</feature>
<feature type="region of interest" description="Disordered" evidence="1">
    <location>
        <begin position="337"/>
        <end position="360"/>
    </location>
</feature>
<feature type="region of interest" description="Disordered" evidence="1">
    <location>
        <begin position="289"/>
        <end position="323"/>
    </location>
</feature>
<keyword evidence="2" id="KW-0732">Signal</keyword>